<sequence length="517" mass="57676">MPANFRATGPISSADGTLIIISCKGKHLPNRRKLEKQNPYVLLRIGSIADRSSYDFRGGQTPEWNHESRFELTADRPPLMKLDVLDDTKDEPTPIGSAEIDCTPVFSRSPDGRYIYDDWFKLSLLGKPAGIIRLEMTFYPLVPLIPPKGPLASSIPTSMNNSLGGMSQKTVSPPYGGSSTVFSTPPGFNYSQGRSQGLSSNYHKELLPRPNIPSLMDECAGTSQKPLRTVSPASSLFQNNNQETLNNTFESTQTKSKGAKIISKFTKKIDQKSPLHSTGGARRKPPSDDYSIRPIPQQRHSHDGANTNTPMSELLKKLNLISLENEIPYSAEEIGLVQKRHSLLPVSASFGGAQRQSWNTPRRETAPTSGDIYFLGSKLNDSVQDNNHDTDVYDPAHFAPTPMEHFTKSQRLQMGREYVRKNDLKVEYGQSGYQGNGTWAQESQDENYEQYIQRKTQYSPPKFNQQAAAAAGFSSYTERHADAKPGVPPKVPIGMTEKEYYLLEKDSYLRDIHGRRL</sequence>
<dbReference type="SUPFAM" id="SSF49562">
    <property type="entry name" value="C2 domain (Calcium/lipid-binding domain, CaLB)"/>
    <property type="match status" value="1"/>
</dbReference>
<evidence type="ECO:0000259" key="2">
    <source>
        <dbReference type="PROSITE" id="PS50004"/>
    </source>
</evidence>
<organism evidence="3 4">
    <name type="scientific">Babjeviella inositovora NRRL Y-12698</name>
    <dbReference type="NCBI Taxonomy" id="984486"/>
    <lineage>
        <taxon>Eukaryota</taxon>
        <taxon>Fungi</taxon>
        <taxon>Dikarya</taxon>
        <taxon>Ascomycota</taxon>
        <taxon>Saccharomycotina</taxon>
        <taxon>Pichiomycetes</taxon>
        <taxon>Serinales incertae sedis</taxon>
        <taxon>Babjeviella</taxon>
    </lineage>
</organism>
<dbReference type="RefSeq" id="XP_018985371.1">
    <property type="nucleotide sequence ID" value="XM_019131770.1"/>
</dbReference>
<dbReference type="SMART" id="SM00239">
    <property type="entry name" value="C2"/>
    <property type="match status" value="1"/>
</dbReference>
<dbReference type="Proteomes" id="UP000094336">
    <property type="component" value="Unassembled WGS sequence"/>
</dbReference>
<dbReference type="EMBL" id="KV454431">
    <property type="protein sequence ID" value="ODQ80043.1"/>
    <property type="molecule type" value="Genomic_DNA"/>
</dbReference>
<feature type="region of interest" description="Disordered" evidence="1">
    <location>
        <begin position="265"/>
        <end position="310"/>
    </location>
</feature>
<name>A0A1E3QQS3_9ASCO</name>
<accession>A0A1E3QQS3</accession>
<protein>
    <recommendedName>
        <fullName evidence="2">C2 domain-containing protein</fullName>
    </recommendedName>
</protein>
<reference evidence="4" key="1">
    <citation type="submission" date="2016-05" db="EMBL/GenBank/DDBJ databases">
        <title>Comparative genomics of biotechnologically important yeasts.</title>
        <authorList>
            <consortium name="DOE Joint Genome Institute"/>
            <person name="Riley R."/>
            <person name="Haridas S."/>
            <person name="Wolfe K.H."/>
            <person name="Lopes M.R."/>
            <person name="Hittinger C.T."/>
            <person name="Goker M."/>
            <person name="Salamov A."/>
            <person name="Wisecaver J."/>
            <person name="Long T.M."/>
            <person name="Aerts A.L."/>
            <person name="Barry K."/>
            <person name="Choi C."/>
            <person name="Clum A."/>
            <person name="Coughlan A.Y."/>
            <person name="Deshpande S."/>
            <person name="Douglass A.P."/>
            <person name="Hanson S.J."/>
            <person name="Klenk H.-P."/>
            <person name="Labutti K."/>
            <person name="Lapidus A."/>
            <person name="Lindquist E."/>
            <person name="Lipzen A."/>
            <person name="Meier-Kolthoff J.P."/>
            <person name="Ohm R.A."/>
            <person name="Otillar R.P."/>
            <person name="Pangilinan J."/>
            <person name="Peng Y."/>
            <person name="Rokas A."/>
            <person name="Rosa C.A."/>
            <person name="Scheuner C."/>
            <person name="Sibirny A.A."/>
            <person name="Slot J.C."/>
            <person name="Stielow J.B."/>
            <person name="Sun H."/>
            <person name="Kurtzman C.P."/>
            <person name="Blackwell M."/>
            <person name="Grigoriev I.V."/>
            <person name="Jeffries T.W."/>
        </authorList>
    </citation>
    <scope>NUCLEOTIDE SEQUENCE [LARGE SCALE GENOMIC DNA]</scope>
    <source>
        <strain evidence="4">NRRL Y-12698</strain>
    </source>
</reference>
<feature type="domain" description="C2" evidence="2">
    <location>
        <begin position="1"/>
        <end position="120"/>
    </location>
</feature>
<proteinExistence type="predicted"/>
<dbReference type="PROSITE" id="PS50004">
    <property type="entry name" value="C2"/>
    <property type="match status" value="1"/>
</dbReference>
<evidence type="ECO:0000313" key="3">
    <source>
        <dbReference type="EMBL" id="ODQ80043.1"/>
    </source>
</evidence>
<evidence type="ECO:0000313" key="4">
    <source>
        <dbReference type="Proteomes" id="UP000094336"/>
    </source>
</evidence>
<keyword evidence="4" id="KW-1185">Reference proteome</keyword>
<dbReference type="InterPro" id="IPR035892">
    <property type="entry name" value="C2_domain_sf"/>
</dbReference>
<evidence type="ECO:0000256" key="1">
    <source>
        <dbReference type="SAM" id="MobiDB-lite"/>
    </source>
</evidence>
<dbReference type="InterPro" id="IPR052981">
    <property type="entry name" value="Ingression_C2_domain"/>
</dbReference>
<dbReference type="AlphaFoldDB" id="A0A1E3QQS3"/>
<dbReference type="PANTHER" id="PTHR47052:SF3">
    <property type="entry name" value="INGRESSION PROTEIN 1"/>
    <property type="match status" value="1"/>
</dbReference>
<dbReference type="InterPro" id="IPR037791">
    <property type="entry name" value="C2_fungal_Inn1"/>
</dbReference>
<dbReference type="CDD" id="cd08681">
    <property type="entry name" value="C2_fungal_Inn1p-like"/>
    <property type="match status" value="1"/>
</dbReference>
<dbReference type="STRING" id="984486.A0A1E3QQS3"/>
<dbReference type="OrthoDB" id="270970at2759"/>
<dbReference type="GeneID" id="30149623"/>
<dbReference type="Pfam" id="PF00168">
    <property type="entry name" value="C2"/>
    <property type="match status" value="1"/>
</dbReference>
<gene>
    <name evidence="3" type="ORF">BABINDRAFT_36409</name>
</gene>
<dbReference type="Gene3D" id="2.60.40.150">
    <property type="entry name" value="C2 domain"/>
    <property type="match status" value="1"/>
</dbReference>
<dbReference type="InterPro" id="IPR000008">
    <property type="entry name" value="C2_dom"/>
</dbReference>
<dbReference type="PANTHER" id="PTHR47052">
    <property type="entry name" value="CONSERVED SERINE PROLINE-RICH PROTEIN (AFU_ORTHOLOGUE AFUA_2G01790)"/>
    <property type="match status" value="1"/>
</dbReference>